<dbReference type="GO" id="GO:0045892">
    <property type="term" value="P:negative regulation of DNA-templated transcription"/>
    <property type="evidence" value="ECO:0007669"/>
    <property type="project" value="InterPro"/>
</dbReference>
<accession>A0A6P5P5E6</accession>
<dbReference type="GO" id="GO:0045814">
    <property type="term" value="P:negative regulation of gene expression, epigenetic"/>
    <property type="evidence" value="ECO:0007669"/>
    <property type="project" value="TreeGrafter"/>
</dbReference>
<feature type="region of interest" description="Disordered" evidence="1">
    <location>
        <begin position="193"/>
        <end position="417"/>
    </location>
</feature>
<name>A0A6P5P5E6_MUSCR</name>
<dbReference type="Proteomes" id="UP000515126">
    <property type="component" value="Chromosome X"/>
</dbReference>
<feature type="region of interest" description="Disordered" evidence="1">
    <location>
        <begin position="429"/>
        <end position="472"/>
    </location>
</feature>
<protein>
    <submittedName>
        <fullName evidence="4 5">Periphilin-1-like isoform X1</fullName>
    </submittedName>
</protein>
<gene>
    <name evidence="4 5 6 7 8" type="primary">LOC110286899</name>
</gene>
<organism evidence="3 4">
    <name type="scientific">Mus caroli</name>
    <name type="common">Ryukyu mouse</name>
    <name type="synonym">Ricefield mouse</name>
    <dbReference type="NCBI Taxonomy" id="10089"/>
    <lineage>
        <taxon>Eukaryota</taxon>
        <taxon>Metazoa</taxon>
        <taxon>Chordata</taxon>
        <taxon>Craniata</taxon>
        <taxon>Vertebrata</taxon>
        <taxon>Euteleostomi</taxon>
        <taxon>Mammalia</taxon>
        <taxon>Eutheria</taxon>
        <taxon>Euarchontoglires</taxon>
        <taxon>Glires</taxon>
        <taxon>Rodentia</taxon>
        <taxon>Myomorpha</taxon>
        <taxon>Muroidea</taxon>
        <taxon>Muridae</taxon>
        <taxon>Murinae</taxon>
        <taxon>Mus</taxon>
        <taxon>Mus</taxon>
    </lineage>
</organism>
<evidence type="ECO:0000313" key="5">
    <source>
        <dbReference type="RefSeq" id="XP_029328789.1"/>
    </source>
</evidence>
<evidence type="ECO:0000256" key="1">
    <source>
        <dbReference type="SAM" id="MobiDB-lite"/>
    </source>
</evidence>
<dbReference type="KEGG" id="mcal:110286899"/>
<dbReference type="InterPro" id="IPR057603">
    <property type="entry name" value="Periphilin-1_C"/>
</dbReference>
<evidence type="ECO:0000313" key="8">
    <source>
        <dbReference type="RefSeq" id="XP_029328792.1"/>
    </source>
</evidence>
<feature type="compositionally biased region" description="Polar residues" evidence="1">
    <location>
        <begin position="429"/>
        <end position="439"/>
    </location>
</feature>
<dbReference type="SUPFAM" id="SSF69349">
    <property type="entry name" value="Phage fibre proteins"/>
    <property type="match status" value="1"/>
</dbReference>
<feature type="compositionally biased region" description="Low complexity" evidence="1">
    <location>
        <begin position="455"/>
        <end position="467"/>
    </location>
</feature>
<feature type="compositionally biased region" description="Basic and acidic residues" evidence="1">
    <location>
        <begin position="230"/>
        <end position="400"/>
    </location>
</feature>
<dbReference type="Pfam" id="PF25234">
    <property type="entry name" value="Periphilin_C"/>
    <property type="match status" value="1"/>
</dbReference>
<dbReference type="RefSeq" id="XP_029328791.1">
    <property type="nucleotide sequence ID" value="XM_029472931.1"/>
</dbReference>
<evidence type="ECO:0000313" key="4">
    <source>
        <dbReference type="RefSeq" id="XP_021009209.1"/>
    </source>
</evidence>
<feature type="domain" description="Periphilin-1 C-terminal" evidence="2">
    <location>
        <begin position="533"/>
        <end position="611"/>
    </location>
</feature>
<dbReference type="RefSeq" id="XP_021009209.1">
    <property type="nucleotide sequence ID" value="XM_021153550.2"/>
</dbReference>
<evidence type="ECO:0000313" key="6">
    <source>
        <dbReference type="RefSeq" id="XP_029328790.1"/>
    </source>
</evidence>
<reference evidence="4 5" key="1">
    <citation type="submission" date="2025-04" db="UniProtKB">
        <authorList>
            <consortium name="RefSeq"/>
        </authorList>
    </citation>
    <scope>IDENTIFICATION</scope>
</reference>
<dbReference type="PANTHER" id="PTHR15836">
    <property type="entry name" value="PERIPHILIN 1"/>
    <property type="match status" value="1"/>
</dbReference>
<evidence type="ECO:0000259" key="2">
    <source>
        <dbReference type="Pfam" id="PF25234"/>
    </source>
</evidence>
<feature type="compositionally biased region" description="Basic and acidic residues" evidence="1">
    <location>
        <begin position="193"/>
        <end position="203"/>
    </location>
</feature>
<dbReference type="InterPro" id="IPR028851">
    <property type="entry name" value="Pphln1"/>
</dbReference>
<dbReference type="RefSeq" id="XP_029328792.1">
    <property type="nucleotide sequence ID" value="XM_029472932.1"/>
</dbReference>
<dbReference type="RefSeq" id="XP_029328790.1">
    <property type="nucleotide sequence ID" value="XM_029472930.1"/>
</dbReference>
<dbReference type="CDD" id="cd22896">
    <property type="entry name" value="periphilin-like"/>
    <property type="match status" value="1"/>
</dbReference>
<keyword evidence="3" id="KW-1185">Reference proteome</keyword>
<sequence>MESSAIGSYCKDLYGEATASLTASQKWKVVASTKEEMWSGGQYGYRQFQRERVPPQNHPSDGYHTVLNVPKRPPLLDKIPPQVMNVPKRPPLLDKIPPQVMNVPKRPPLLDKIPPQVVNVPKRPPLLDKIPPRVVNVPKRPPLLDKIPPQVVNVPKRPPLLGNIPPLLGRPDEGYYSHDAFRVCDEGQSFFRDQRRSRRDDHSASWQPNYRNKRGGLGRKTFYSSHHSRDRSSQYARDRSPHYARDRSPQYARDRSPQYTRDRSPQYTRDRSPQYTRDRSPQYTRDRSSHYARDRSSQYARDRSSHYARDRSSQYARDRSPQYARDRSPQYTRDRSSQYARDRSSQYARDRSSQYARDRSSQYARDRFSQYARDRSSQYGRDRSSQYARDRSPHKRDAPFVRESPAGWKNSQHNRSGSIISGRSYALEQSKTHLSPKSQNRLKDGSKQSLKISRDNSSPRSSAVSSSKMLEDKTIRLTEKELSEAESKWANETLEQSNKNHLAEISKFQVRSMAPVVIDQTEGPKSNTANDIAMYEDSQLSSRTKAIISKSKEIEQAYQQNCETFAVVVKMLLDKDPSLEKSLQVALRQNLHEIGERCVEELNSFIAAYDNSQDFGDPFKK</sequence>
<proteinExistence type="predicted"/>
<dbReference type="GeneID" id="110286899"/>
<dbReference type="GO" id="GO:0005654">
    <property type="term" value="C:nucleoplasm"/>
    <property type="evidence" value="ECO:0007669"/>
    <property type="project" value="TreeGrafter"/>
</dbReference>
<evidence type="ECO:0000313" key="3">
    <source>
        <dbReference type="Proteomes" id="UP000515126"/>
    </source>
</evidence>
<dbReference type="PANTHER" id="PTHR15836:SF4">
    <property type="entry name" value="PERIPHILIN-1"/>
    <property type="match status" value="1"/>
</dbReference>
<evidence type="ECO:0000313" key="7">
    <source>
        <dbReference type="RefSeq" id="XP_029328791.1"/>
    </source>
</evidence>
<dbReference type="GO" id="GO:0097355">
    <property type="term" value="P:protein localization to heterochromatin"/>
    <property type="evidence" value="ECO:0007669"/>
    <property type="project" value="TreeGrafter"/>
</dbReference>
<dbReference type="AlphaFoldDB" id="A0A6P5P5E6"/>
<dbReference type="RefSeq" id="XP_029328789.1">
    <property type="nucleotide sequence ID" value="XM_029472929.1"/>
</dbReference>